<protein>
    <submittedName>
        <fullName evidence="2">Uncharacterized protein</fullName>
    </submittedName>
</protein>
<gene>
    <name evidence="2" type="ORF">niasHT_001505</name>
</gene>
<proteinExistence type="predicted"/>
<dbReference type="EMBL" id="JBICBT010000013">
    <property type="protein sequence ID" value="KAL3125987.1"/>
    <property type="molecule type" value="Genomic_DNA"/>
</dbReference>
<accession>A0ABD2MEN1</accession>
<sequence>MKRGQFTAASILSSSLAAVHNDNTAAASASDSNAKRQRRHSCDFKTMAHFEEKRVKGEEDRHRKEKEFQQPAPLFEQKQHYVHRVGRFALQRHVTEFMLSGKHDEPEEELLRALELPWVNEAG</sequence>
<keyword evidence="3" id="KW-1185">Reference proteome</keyword>
<feature type="compositionally biased region" description="Basic and acidic residues" evidence="1">
    <location>
        <begin position="40"/>
        <end position="68"/>
    </location>
</feature>
<reference evidence="2 3" key="1">
    <citation type="submission" date="2024-10" db="EMBL/GenBank/DDBJ databases">
        <authorList>
            <person name="Kim D."/>
        </authorList>
    </citation>
    <scope>NUCLEOTIDE SEQUENCE [LARGE SCALE GENOMIC DNA]</scope>
    <source>
        <strain evidence="2">BH-2024</strain>
    </source>
</reference>
<evidence type="ECO:0000313" key="3">
    <source>
        <dbReference type="Proteomes" id="UP001620626"/>
    </source>
</evidence>
<evidence type="ECO:0000313" key="2">
    <source>
        <dbReference type="EMBL" id="KAL3125987.1"/>
    </source>
</evidence>
<name>A0ABD2MEN1_9BILA</name>
<dbReference type="AlphaFoldDB" id="A0ABD2MEN1"/>
<feature type="region of interest" description="Disordered" evidence="1">
    <location>
        <begin position="23"/>
        <end position="75"/>
    </location>
</feature>
<comment type="caution">
    <text evidence="2">The sequence shown here is derived from an EMBL/GenBank/DDBJ whole genome shotgun (WGS) entry which is preliminary data.</text>
</comment>
<dbReference type="Proteomes" id="UP001620626">
    <property type="component" value="Unassembled WGS sequence"/>
</dbReference>
<feature type="compositionally biased region" description="Low complexity" evidence="1">
    <location>
        <begin position="23"/>
        <end position="32"/>
    </location>
</feature>
<organism evidence="2 3">
    <name type="scientific">Heterodera trifolii</name>
    <dbReference type="NCBI Taxonomy" id="157864"/>
    <lineage>
        <taxon>Eukaryota</taxon>
        <taxon>Metazoa</taxon>
        <taxon>Ecdysozoa</taxon>
        <taxon>Nematoda</taxon>
        <taxon>Chromadorea</taxon>
        <taxon>Rhabditida</taxon>
        <taxon>Tylenchina</taxon>
        <taxon>Tylenchomorpha</taxon>
        <taxon>Tylenchoidea</taxon>
        <taxon>Heteroderidae</taxon>
        <taxon>Heteroderinae</taxon>
        <taxon>Heterodera</taxon>
    </lineage>
</organism>
<evidence type="ECO:0000256" key="1">
    <source>
        <dbReference type="SAM" id="MobiDB-lite"/>
    </source>
</evidence>